<protein>
    <recommendedName>
        <fullName evidence="4">Odorant receptor</fullName>
    </recommendedName>
</protein>
<proteinExistence type="predicted"/>
<name>A0A226DDL2_FOLCA</name>
<evidence type="ECO:0008006" key="4">
    <source>
        <dbReference type="Google" id="ProtNLM"/>
    </source>
</evidence>
<gene>
    <name evidence="2" type="ORF">Fcan01_21922</name>
</gene>
<feature type="transmembrane region" description="Helical" evidence="1">
    <location>
        <begin position="196"/>
        <end position="214"/>
    </location>
</feature>
<dbReference type="Proteomes" id="UP000198287">
    <property type="component" value="Unassembled WGS sequence"/>
</dbReference>
<dbReference type="AlphaFoldDB" id="A0A226DDL2"/>
<keyword evidence="1" id="KW-1133">Transmembrane helix</keyword>
<feature type="transmembrane region" description="Helical" evidence="1">
    <location>
        <begin position="82"/>
        <end position="104"/>
    </location>
</feature>
<keyword evidence="3" id="KW-1185">Reference proteome</keyword>
<feature type="transmembrane region" description="Helical" evidence="1">
    <location>
        <begin position="314"/>
        <end position="338"/>
    </location>
</feature>
<sequence length="412" mass="46841">MWRTEGLHHLRRCITAIQLSSAYTAYCFTWDVKNQRGKACPPTSRQFRSYQFFSVFGVGVAESILLARCYQITTLDSSRVDFVIKACFTFPMALLLYMTLPYILVLALPAGSETLIAYFDALTGLEDWLSEFVTQHESPHYQRARYEQSKTKVSLYIKLLYDGFHYAAPFIAVGVAFSEFNPIYEFSKITLGPTNPIILTLLRLGIGFITVLMGMSMISILAICLLVTIHGIVTLYLWTIFIIPPNVQNPADSLPFHLSQRIYTCLRIMTLQQGEFARFCIFTCMHHAHLVTMSTCALYYFLIQFSPGHEISTIVTLLCGILILFCAGLEYFAVGVMAKASSASKEYIRGMKFVHGMNKYEKKVLRSVLPNCINLELIGSLDTIKNGIRMSYFLNFWERVTDNTMNLLLARN</sequence>
<evidence type="ECO:0000313" key="2">
    <source>
        <dbReference type="EMBL" id="OXA43279.1"/>
    </source>
</evidence>
<reference evidence="2 3" key="1">
    <citation type="submission" date="2015-12" db="EMBL/GenBank/DDBJ databases">
        <title>The genome of Folsomia candida.</title>
        <authorList>
            <person name="Faddeeva A."/>
            <person name="Derks M.F."/>
            <person name="Anvar Y."/>
            <person name="Smit S."/>
            <person name="Van Straalen N."/>
            <person name="Roelofs D."/>
        </authorList>
    </citation>
    <scope>NUCLEOTIDE SEQUENCE [LARGE SCALE GENOMIC DNA]</scope>
    <source>
        <strain evidence="2 3">VU population</strain>
        <tissue evidence="2">Whole body</tissue>
    </source>
</reference>
<dbReference type="EMBL" id="LNIX01000023">
    <property type="protein sequence ID" value="OXA43279.1"/>
    <property type="molecule type" value="Genomic_DNA"/>
</dbReference>
<comment type="caution">
    <text evidence="2">The sequence shown here is derived from an EMBL/GenBank/DDBJ whole genome shotgun (WGS) entry which is preliminary data.</text>
</comment>
<organism evidence="2 3">
    <name type="scientific">Folsomia candida</name>
    <name type="common">Springtail</name>
    <dbReference type="NCBI Taxonomy" id="158441"/>
    <lineage>
        <taxon>Eukaryota</taxon>
        <taxon>Metazoa</taxon>
        <taxon>Ecdysozoa</taxon>
        <taxon>Arthropoda</taxon>
        <taxon>Hexapoda</taxon>
        <taxon>Collembola</taxon>
        <taxon>Entomobryomorpha</taxon>
        <taxon>Isotomoidea</taxon>
        <taxon>Isotomidae</taxon>
        <taxon>Proisotominae</taxon>
        <taxon>Folsomia</taxon>
    </lineage>
</organism>
<feature type="transmembrane region" description="Helical" evidence="1">
    <location>
        <begin position="220"/>
        <end position="243"/>
    </location>
</feature>
<keyword evidence="1" id="KW-0472">Membrane</keyword>
<feature type="transmembrane region" description="Helical" evidence="1">
    <location>
        <begin position="164"/>
        <end position="184"/>
    </location>
</feature>
<keyword evidence="1" id="KW-0812">Transmembrane</keyword>
<accession>A0A226DDL2</accession>
<evidence type="ECO:0000256" key="1">
    <source>
        <dbReference type="SAM" id="Phobius"/>
    </source>
</evidence>
<feature type="transmembrane region" description="Helical" evidence="1">
    <location>
        <begin position="50"/>
        <end position="70"/>
    </location>
</feature>
<evidence type="ECO:0000313" key="3">
    <source>
        <dbReference type="Proteomes" id="UP000198287"/>
    </source>
</evidence>